<evidence type="ECO:0000256" key="13">
    <source>
        <dbReference type="PIRSR" id="PIRSR001461-2"/>
    </source>
</evidence>
<comment type="cofactor">
    <cofactor evidence="4">
        <name>Zn(2+)</name>
        <dbReference type="ChEBI" id="CHEBI:29105"/>
    </cofactor>
</comment>
<evidence type="ECO:0000256" key="6">
    <source>
        <dbReference type="ARBA" id="ARBA00009541"/>
    </source>
</evidence>
<proteinExistence type="inferred from homology"/>
<sequence length="221" mass="24327">MSELIIAPSILSLDYSKFESQCDELCASEAKWLHFDVMDGHFVPNLTFGPDILKGYKKRCPDLVMDVHLMVEDPTFFAPVFIDAGADVITFHYEVFNDEEKCIELARKIHALGAKAGISIKPKTLAERLKNILPEVDLVLIMSVEPGFGGQAFMAAMLDKVRVLRQQIDADQLACVIEIDGGIKDQTGKLAVDAGVDVLVAGSYVFKGDIKANVHTLKCLK</sequence>
<dbReference type="Pfam" id="PF00834">
    <property type="entry name" value="Ribul_P_3_epim"/>
    <property type="match status" value="1"/>
</dbReference>
<comment type="cofactor">
    <cofactor evidence="5">
        <name>Fe(2+)</name>
        <dbReference type="ChEBI" id="CHEBI:29033"/>
    </cofactor>
</comment>
<dbReference type="SUPFAM" id="SSF51366">
    <property type="entry name" value="Ribulose-phoshate binding barrel"/>
    <property type="match status" value="1"/>
</dbReference>
<keyword evidence="8 10" id="KW-0479">Metal-binding</keyword>
<evidence type="ECO:0000256" key="10">
    <source>
        <dbReference type="HAMAP-Rule" id="MF_02227"/>
    </source>
</evidence>
<dbReference type="STRING" id="1034346.GCA_000313565_00458"/>
<protein>
    <recommendedName>
        <fullName evidence="7 10">Ribulose-phosphate 3-epimerase</fullName>
        <ecNumber evidence="7 10">5.1.3.1</ecNumber>
    </recommendedName>
</protein>
<dbReference type="AlphaFoldDB" id="A0A318KNX9"/>
<dbReference type="NCBIfam" id="NF004076">
    <property type="entry name" value="PRK05581.1-4"/>
    <property type="match status" value="1"/>
</dbReference>
<accession>A0A318KNX9</accession>
<evidence type="ECO:0000256" key="8">
    <source>
        <dbReference type="ARBA" id="ARBA00022723"/>
    </source>
</evidence>
<dbReference type="HAMAP" id="MF_02227">
    <property type="entry name" value="RPE"/>
    <property type="match status" value="1"/>
</dbReference>
<feature type="binding site" evidence="10 14">
    <location>
        <begin position="202"/>
        <end position="203"/>
    </location>
    <ligand>
        <name>substrate</name>
    </ligand>
</feature>
<evidence type="ECO:0000313" key="15">
    <source>
        <dbReference type="EMBL" id="PXX78212.1"/>
    </source>
</evidence>
<feature type="binding site" evidence="14">
    <location>
        <position position="182"/>
    </location>
    <ligand>
        <name>substrate</name>
    </ligand>
</feature>
<dbReference type="RefSeq" id="WP_022936762.1">
    <property type="nucleotide sequence ID" value="NZ_CABKRQ010000001.1"/>
</dbReference>
<keyword evidence="13" id="KW-0170">Cobalt</keyword>
<dbReference type="PANTHER" id="PTHR11749">
    <property type="entry name" value="RIBULOSE-5-PHOSPHATE-3-EPIMERASE"/>
    <property type="match status" value="1"/>
</dbReference>
<evidence type="ECO:0000256" key="3">
    <source>
        <dbReference type="ARBA" id="ARBA00001941"/>
    </source>
</evidence>
<keyword evidence="16" id="KW-1185">Reference proteome</keyword>
<comment type="similarity">
    <text evidence="6 10 11">Belongs to the ribulose-phosphate 3-epimerase family.</text>
</comment>
<keyword evidence="10 11" id="KW-0119">Carbohydrate metabolism</keyword>
<dbReference type="CDD" id="cd00429">
    <property type="entry name" value="RPE"/>
    <property type="match status" value="1"/>
</dbReference>
<comment type="cofactor">
    <cofactor evidence="10 13">
        <name>a divalent metal cation</name>
        <dbReference type="ChEBI" id="CHEBI:60240"/>
    </cofactor>
    <text evidence="10 13">Binds 1 divalent metal cation per subunit.</text>
</comment>
<dbReference type="GO" id="GO:0006098">
    <property type="term" value="P:pentose-phosphate shunt"/>
    <property type="evidence" value="ECO:0007669"/>
    <property type="project" value="UniProtKB-UniRule"/>
</dbReference>
<dbReference type="EMBL" id="QJKH01000008">
    <property type="protein sequence ID" value="PXX78212.1"/>
    <property type="molecule type" value="Genomic_DNA"/>
</dbReference>
<evidence type="ECO:0000256" key="2">
    <source>
        <dbReference type="ARBA" id="ARBA00001936"/>
    </source>
</evidence>
<keyword evidence="9 10" id="KW-0413">Isomerase</keyword>
<organism evidence="15 16">
    <name type="scientific">Dielma fastidiosa</name>
    <dbReference type="NCBI Taxonomy" id="1034346"/>
    <lineage>
        <taxon>Bacteria</taxon>
        <taxon>Bacillati</taxon>
        <taxon>Bacillota</taxon>
        <taxon>Erysipelotrichia</taxon>
        <taxon>Erysipelotrichales</taxon>
        <taxon>Erysipelotrichaceae</taxon>
        <taxon>Dielma</taxon>
    </lineage>
</organism>
<evidence type="ECO:0000313" key="16">
    <source>
        <dbReference type="Proteomes" id="UP000247612"/>
    </source>
</evidence>
<dbReference type="GO" id="GO:0005737">
    <property type="term" value="C:cytoplasm"/>
    <property type="evidence" value="ECO:0007669"/>
    <property type="project" value="UniProtKB-ARBA"/>
</dbReference>
<comment type="cofactor">
    <cofactor evidence="3">
        <name>Co(2+)</name>
        <dbReference type="ChEBI" id="CHEBI:48828"/>
    </cofactor>
</comment>
<dbReference type="NCBIfam" id="TIGR01163">
    <property type="entry name" value="rpe"/>
    <property type="match status" value="1"/>
</dbReference>
<dbReference type="GO" id="GO:0004750">
    <property type="term" value="F:D-ribulose-phosphate 3-epimerase activity"/>
    <property type="evidence" value="ECO:0007669"/>
    <property type="project" value="UniProtKB-UniRule"/>
</dbReference>
<evidence type="ECO:0000256" key="1">
    <source>
        <dbReference type="ARBA" id="ARBA00001782"/>
    </source>
</evidence>
<name>A0A318KNX9_9FIRM</name>
<dbReference type="GO" id="GO:0019323">
    <property type="term" value="P:pentose catabolic process"/>
    <property type="evidence" value="ECO:0007669"/>
    <property type="project" value="UniProtKB-UniRule"/>
</dbReference>
<feature type="binding site" evidence="10 13">
    <location>
        <position position="68"/>
    </location>
    <ligand>
        <name>a divalent metal cation</name>
        <dbReference type="ChEBI" id="CHEBI:60240"/>
    </ligand>
</feature>
<dbReference type="InterPro" id="IPR011060">
    <property type="entry name" value="RibuloseP-bd_barrel"/>
</dbReference>
<dbReference type="Proteomes" id="UP000247612">
    <property type="component" value="Unassembled WGS sequence"/>
</dbReference>
<evidence type="ECO:0000256" key="14">
    <source>
        <dbReference type="PIRSR" id="PIRSR001461-3"/>
    </source>
</evidence>
<evidence type="ECO:0000256" key="12">
    <source>
        <dbReference type="PIRSR" id="PIRSR001461-1"/>
    </source>
</evidence>
<gene>
    <name evidence="10" type="primary">rpe</name>
    <name evidence="15" type="ORF">DES51_108139</name>
</gene>
<evidence type="ECO:0000256" key="9">
    <source>
        <dbReference type="ARBA" id="ARBA00023235"/>
    </source>
</evidence>
<feature type="active site" description="Proton donor" evidence="10 12">
    <location>
        <position position="180"/>
    </location>
</feature>
<dbReference type="PROSITE" id="PS01086">
    <property type="entry name" value="RIBUL_P_3_EPIMER_2"/>
    <property type="match status" value="1"/>
</dbReference>
<feature type="binding site" evidence="10 13">
    <location>
        <position position="180"/>
    </location>
    <ligand>
        <name>a divalent metal cation</name>
        <dbReference type="ChEBI" id="CHEBI:60240"/>
    </ligand>
</feature>
<comment type="caution">
    <text evidence="15">The sequence shown here is derived from an EMBL/GenBank/DDBJ whole genome shotgun (WGS) entry which is preliminary data.</text>
</comment>
<dbReference type="InterPro" id="IPR026019">
    <property type="entry name" value="Ribul_P_3_epim"/>
</dbReference>
<comment type="cofactor">
    <cofactor evidence="2">
        <name>Mn(2+)</name>
        <dbReference type="ChEBI" id="CHEBI:29035"/>
    </cofactor>
</comment>
<dbReference type="PIRSF" id="PIRSF001461">
    <property type="entry name" value="RPE"/>
    <property type="match status" value="1"/>
</dbReference>
<dbReference type="InterPro" id="IPR000056">
    <property type="entry name" value="Ribul_P_3_epim-like"/>
</dbReference>
<evidence type="ECO:0000256" key="11">
    <source>
        <dbReference type="PIRNR" id="PIRNR001461"/>
    </source>
</evidence>
<dbReference type="PROSITE" id="PS01085">
    <property type="entry name" value="RIBUL_P_3_EPIMER_1"/>
    <property type="match status" value="1"/>
</dbReference>
<reference evidence="15 16" key="1">
    <citation type="submission" date="2018-05" db="EMBL/GenBank/DDBJ databases">
        <title>Genomic Encyclopedia of Type Strains, Phase IV (KMG-IV): sequencing the most valuable type-strain genomes for metagenomic binning, comparative biology and taxonomic classification.</title>
        <authorList>
            <person name="Goeker M."/>
        </authorList>
    </citation>
    <scope>NUCLEOTIDE SEQUENCE [LARGE SCALE GENOMIC DNA]</scope>
    <source>
        <strain evidence="15 16">JC118</strain>
    </source>
</reference>
<feature type="binding site" evidence="10 13">
    <location>
        <position position="36"/>
    </location>
    <ligand>
        <name>a divalent metal cation</name>
        <dbReference type="ChEBI" id="CHEBI:60240"/>
    </ligand>
</feature>
<feature type="binding site" evidence="10">
    <location>
        <begin position="180"/>
        <end position="182"/>
    </location>
    <ligand>
        <name>substrate</name>
    </ligand>
</feature>
<dbReference type="OrthoDB" id="1645589at2"/>
<feature type="binding site" evidence="10 13">
    <location>
        <position position="34"/>
    </location>
    <ligand>
        <name>a divalent metal cation</name>
        <dbReference type="ChEBI" id="CHEBI:60240"/>
    </ligand>
</feature>
<keyword evidence="13" id="KW-0862">Zinc</keyword>
<dbReference type="Gene3D" id="3.20.20.70">
    <property type="entry name" value="Aldolase class I"/>
    <property type="match status" value="1"/>
</dbReference>
<dbReference type="FunFam" id="3.20.20.70:FF:000004">
    <property type="entry name" value="Ribulose-phosphate 3-epimerase"/>
    <property type="match status" value="1"/>
</dbReference>
<evidence type="ECO:0000256" key="5">
    <source>
        <dbReference type="ARBA" id="ARBA00001954"/>
    </source>
</evidence>
<dbReference type="InterPro" id="IPR013785">
    <property type="entry name" value="Aldolase_TIM"/>
</dbReference>
<comment type="function">
    <text evidence="10">Catalyzes the reversible epimerization of D-ribulose 5-phosphate to D-xylulose 5-phosphate.</text>
</comment>
<dbReference type="GO" id="GO:0046872">
    <property type="term" value="F:metal ion binding"/>
    <property type="evidence" value="ECO:0007669"/>
    <property type="project" value="UniProtKB-UniRule"/>
</dbReference>
<evidence type="ECO:0000256" key="7">
    <source>
        <dbReference type="ARBA" id="ARBA00013188"/>
    </source>
</evidence>
<keyword evidence="13" id="KW-0464">Manganese</keyword>
<feature type="binding site" evidence="10 14">
    <location>
        <position position="68"/>
    </location>
    <ligand>
        <name>substrate</name>
    </ligand>
</feature>
<feature type="active site" description="Proton acceptor" evidence="10 12">
    <location>
        <position position="36"/>
    </location>
</feature>
<comment type="pathway">
    <text evidence="10">Carbohydrate degradation.</text>
</comment>
<comment type="catalytic activity">
    <reaction evidence="1 10 11">
        <text>D-ribulose 5-phosphate = D-xylulose 5-phosphate</text>
        <dbReference type="Rhea" id="RHEA:13677"/>
        <dbReference type="ChEBI" id="CHEBI:57737"/>
        <dbReference type="ChEBI" id="CHEBI:58121"/>
        <dbReference type="EC" id="5.1.3.1"/>
    </reaction>
</comment>
<feature type="binding site" evidence="10 14">
    <location>
        <begin position="147"/>
        <end position="150"/>
    </location>
    <ligand>
        <name>substrate</name>
    </ligand>
</feature>
<dbReference type="EC" id="5.1.3.1" evidence="7 10"/>
<evidence type="ECO:0000256" key="4">
    <source>
        <dbReference type="ARBA" id="ARBA00001947"/>
    </source>
</evidence>
<feature type="binding site" evidence="10 14">
    <location>
        <position position="9"/>
    </location>
    <ligand>
        <name>substrate</name>
    </ligand>
</feature>